<gene>
    <name evidence="2" type="ORF">C8A04DRAFT_14346</name>
</gene>
<dbReference type="GeneID" id="87814669"/>
<dbReference type="RefSeq" id="XP_062634466.1">
    <property type="nucleotide sequence ID" value="XM_062778056.1"/>
</dbReference>
<sequence>MARETRSKTGNSKPRVVQVVDTAPTITRKAAPKKKAVKPEAKGAKPAGVTKKKAAPKKEGVVAKAKAAVKKVTKKAEAAETDAEETVEKAEKAETTEKIEKVGARLVSATPRTCAPL</sequence>
<evidence type="ECO:0000313" key="2">
    <source>
        <dbReference type="EMBL" id="KAK4141095.1"/>
    </source>
</evidence>
<protein>
    <submittedName>
        <fullName evidence="2">Uncharacterized protein</fullName>
    </submittedName>
</protein>
<dbReference type="EMBL" id="MU853617">
    <property type="protein sequence ID" value="KAK4141095.1"/>
    <property type="molecule type" value="Genomic_DNA"/>
</dbReference>
<feature type="region of interest" description="Disordered" evidence="1">
    <location>
        <begin position="75"/>
        <end position="96"/>
    </location>
</feature>
<reference evidence="2" key="1">
    <citation type="journal article" date="2023" name="Mol. Phylogenet. Evol.">
        <title>Genome-scale phylogeny and comparative genomics of the fungal order Sordariales.</title>
        <authorList>
            <person name="Hensen N."/>
            <person name="Bonometti L."/>
            <person name="Westerberg I."/>
            <person name="Brannstrom I.O."/>
            <person name="Guillou S."/>
            <person name="Cros-Aarteil S."/>
            <person name="Calhoun S."/>
            <person name="Haridas S."/>
            <person name="Kuo A."/>
            <person name="Mondo S."/>
            <person name="Pangilinan J."/>
            <person name="Riley R."/>
            <person name="LaButti K."/>
            <person name="Andreopoulos B."/>
            <person name="Lipzen A."/>
            <person name="Chen C."/>
            <person name="Yan M."/>
            <person name="Daum C."/>
            <person name="Ng V."/>
            <person name="Clum A."/>
            <person name="Steindorff A."/>
            <person name="Ohm R.A."/>
            <person name="Martin F."/>
            <person name="Silar P."/>
            <person name="Natvig D.O."/>
            <person name="Lalanne C."/>
            <person name="Gautier V."/>
            <person name="Ament-Velasquez S.L."/>
            <person name="Kruys A."/>
            <person name="Hutchinson M.I."/>
            <person name="Powell A.J."/>
            <person name="Barry K."/>
            <person name="Miller A.N."/>
            <person name="Grigoriev I.V."/>
            <person name="Debuchy R."/>
            <person name="Gladieux P."/>
            <person name="Hiltunen Thoren M."/>
            <person name="Johannesson H."/>
        </authorList>
    </citation>
    <scope>NUCLEOTIDE SEQUENCE</scope>
    <source>
        <strain evidence="2">CBS 141.50</strain>
    </source>
</reference>
<reference evidence="2" key="2">
    <citation type="submission" date="2023-05" db="EMBL/GenBank/DDBJ databases">
        <authorList>
            <consortium name="Lawrence Berkeley National Laboratory"/>
            <person name="Steindorff A."/>
            <person name="Hensen N."/>
            <person name="Bonometti L."/>
            <person name="Westerberg I."/>
            <person name="Brannstrom I.O."/>
            <person name="Guillou S."/>
            <person name="Cros-Aarteil S."/>
            <person name="Calhoun S."/>
            <person name="Haridas S."/>
            <person name="Kuo A."/>
            <person name="Mondo S."/>
            <person name="Pangilinan J."/>
            <person name="Riley R."/>
            <person name="Labutti K."/>
            <person name="Andreopoulos B."/>
            <person name="Lipzen A."/>
            <person name="Chen C."/>
            <person name="Yanf M."/>
            <person name="Daum C."/>
            <person name="Ng V."/>
            <person name="Clum A."/>
            <person name="Ohm R."/>
            <person name="Martin F."/>
            <person name="Silar P."/>
            <person name="Natvig D."/>
            <person name="Lalanne C."/>
            <person name="Gautier V."/>
            <person name="Ament-Velasquez S.L."/>
            <person name="Kruys A."/>
            <person name="Hutchinson M.I."/>
            <person name="Powell A.J."/>
            <person name="Barry K."/>
            <person name="Miller A.N."/>
            <person name="Grigoriev I.V."/>
            <person name="Debuchy R."/>
            <person name="Gladieux P."/>
            <person name="Thoren M.H."/>
            <person name="Johannesson H."/>
        </authorList>
    </citation>
    <scope>NUCLEOTIDE SEQUENCE</scope>
    <source>
        <strain evidence="2">CBS 141.50</strain>
    </source>
</reference>
<accession>A0AAN6ZJ30</accession>
<feature type="compositionally biased region" description="Basic and acidic residues" evidence="1">
    <location>
        <begin position="86"/>
        <end position="96"/>
    </location>
</feature>
<organism evidence="2 3">
    <name type="scientific">Dichotomopilus funicola</name>
    <dbReference type="NCBI Taxonomy" id="1934379"/>
    <lineage>
        <taxon>Eukaryota</taxon>
        <taxon>Fungi</taxon>
        <taxon>Dikarya</taxon>
        <taxon>Ascomycota</taxon>
        <taxon>Pezizomycotina</taxon>
        <taxon>Sordariomycetes</taxon>
        <taxon>Sordariomycetidae</taxon>
        <taxon>Sordariales</taxon>
        <taxon>Chaetomiaceae</taxon>
        <taxon>Dichotomopilus</taxon>
    </lineage>
</organism>
<feature type="region of interest" description="Disordered" evidence="1">
    <location>
        <begin position="1"/>
        <end position="60"/>
    </location>
</feature>
<name>A0AAN6ZJ30_9PEZI</name>
<proteinExistence type="predicted"/>
<dbReference type="Proteomes" id="UP001302676">
    <property type="component" value="Unassembled WGS sequence"/>
</dbReference>
<evidence type="ECO:0000256" key="1">
    <source>
        <dbReference type="SAM" id="MobiDB-lite"/>
    </source>
</evidence>
<comment type="caution">
    <text evidence="2">The sequence shown here is derived from an EMBL/GenBank/DDBJ whole genome shotgun (WGS) entry which is preliminary data.</text>
</comment>
<keyword evidence="3" id="KW-1185">Reference proteome</keyword>
<dbReference type="AlphaFoldDB" id="A0AAN6ZJ30"/>
<evidence type="ECO:0000313" key="3">
    <source>
        <dbReference type="Proteomes" id="UP001302676"/>
    </source>
</evidence>